<accession>A0A4Y1Z9U2</accession>
<evidence type="ECO:0000313" key="1">
    <source>
        <dbReference type="EMBL" id="GAY75786.1"/>
    </source>
</evidence>
<sequence length="44" mass="5185">MFGIALQQTQNGWDICTLQDELLLLLRELLYFFSSPKCWLMMCA</sequence>
<evidence type="ECO:0000313" key="2">
    <source>
        <dbReference type="Proteomes" id="UP000319716"/>
    </source>
</evidence>
<name>A0A4Y1Z9U2_9BACL</name>
<protein>
    <submittedName>
        <fullName evidence="1">Uncharacterized protein</fullName>
    </submittedName>
</protein>
<dbReference type="Proteomes" id="UP000319716">
    <property type="component" value="Unassembled WGS sequence"/>
</dbReference>
<dbReference type="EMBL" id="BEXB01000008">
    <property type="protein sequence ID" value="GAY75786.1"/>
    <property type="molecule type" value="Genomic_DNA"/>
</dbReference>
<reference evidence="1 2" key="1">
    <citation type="submission" date="2017-11" db="EMBL/GenBank/DDBJ databases">
        <title>Draft Genome Sequence of Sporolactobacillus inulinus NBRC 111894 Isolated from Koso, a Japanese Sugar-Vegetable Fermented Beverage.</title>
        <authorList>
            <person name="Chiou T.Y."/>
            <person name="Oshima K."/>
            <person name="Suda W."/>
            <person name="Hattori M."/>
            <person name="Takahashi T."/>
        </authorList>
    </citation>
    <scope>NUCLEOTIDE SEQUENCE [LARGE SCALE GENOMIC DNA]</scope>
    <source>
        <strain evidence="1 2">NBRC111894</strain>
    </source>
</reference>
<dbReference type="AlphaFoldDB" id="A0A4Y1Z9U2"/>
<comment type="caution">
    <text evidence="1">The sequence shown here is derived from an EMBL/GenBank/DDBJ whole genome shotgun (WGS) entry which is preliminary data.</text>
</comment>
<organism evidence="1 2">
    <name type="scientific">Sporolactobacillus inulinus</name>
    <dbReference type="NCBI Taxonomy" id="2078"/>
    <lineage>
        <taxon>Bacteria</taxon>
        <taxon>Bacillati</taxon>
        <taxon>Bacillota</taxon>
        <taxon>Bacilli</taxon>
        <taxon>Bacillales</taxon>
        <taxon>Sporolactobacillaceae</taxon>
        <taxon>Sporolactobacillus</taxon>
    </lineage>
</organism>
<gene>
    <name evidence="1" type="ORF">NBRC111894_1340</name>
</gene>
<proteinExistence type="predicted"/>